<dbReference type="Proteomes" id="UP001596043">
    <property type="component" value="Unassembled WGS sequence"/>
</dbReference>
<evidence type="ECO:0000313" key="3">
    <source>
        <dbReference type="Proteomes" id="UP001596043"/>
    </source>
</evidence>
<feature type="transmembrane region" description="Helical" evidence="1">
    <location>
        <begin position="61"/>
        <end position="81"/>
    </location>
</feature>
<keyword evidence="1" id="KW-0812">Transmembrane</keyword>
<accession>A0ABV9HZ91</accession>
<protein>
    <recommendedName>
        <fullName evidence="4">DUF2975 domain-containing protein</fullName>
    </recommendedName>
</protein>
<dbReference type="EMBL" id="JBHSFV010000009">
    <property type="protein sequence ID" value="MFC4635158.1"/>
    <property type="molecule type" value="Genomic_DNA"/>
</dbReference>
<gene>
    <name evidence="2" type="ORF">ACFO3O_14700</name>
</gene>
<proteinExistence type="predicted"/>
<name>A0ABV9HZ91_9FLAO</name>
<dbReference type="RefSeq" id="WP_379980106.1">
    <property type="nucleotide sequence ID" value="NZ_JBHSFV010000009.1"/>
</dbReference>
<organism evidence="2 3">
    <name type="scientific">Dokdonia ponticola</name>
    <dbReference type="NCBI Taxonomy" id="2041041"/>
    <lineage>
        <taxon>Bacteria</taxon>
        <taxon>Pseudomonadati</taxon>
        <taxon>Bacteroidota</taxon>
        <taxon>Flavobacteriia</taxon>
        <taxon>Flavobacteriales</taxon>
        <taxon>Flavobacteriaceae</taxon>
        <taxon>Dokdonia</taxon>
    </lineage>
</organism>
<keyword evidence="1" id="KW-1133">Transmembrane helix</keyword>
<comment type="caution">
    <text evidence="2">The sequence shown here is derived from an EMBL/GenBank/DDBJ whole genome shotgun (WGS) entry which is preliminary data.</text>
</comment>
<evidence type="ECO:0008006" key="4">
    <source>
        <dbReference type="Google" id="ProtNLM"/>
    </source>
</evidence>
<evidence type="ECO:0000256" key="1">
    <source>
        <dbReference type="SAM" id="Phobius"/>
    </source>
</evidence>
<sequence>MKTQQLISILKFIFWIVFISLLITVGVLVFTFGLGSIDPEKARIIYLNLDLFKLRTTDIRAFWAVGSLSITVVSLHAYIAYLAIKIATTGNLRHPFTEATAILISKISQLALGCGIISIIADRYCRRLIKKGFEADLTLGGQRFIEEGIEIDFTLSGKEFLFLAAILFFIAKVFQRGIELQTENDLTV</sequence>
<feature type="transmembrane region" description="Helical" evidence="1">
    <location>
        <begin position="12"/>
        <end position="34"/>
    </location>
</feature>
<reference evidence="3" key="1">
    <citation type="journal article" date="2019" name="Int. J. Syst. Evol. Microbiol.">
        <title>The Global Catalogue of Microorganisms (GCM) 10K type strain sequencing project: providing services to taxonomists for standard genome sequencing and annotation.</title>
        <authorList>
            <consortium name="The Broad Institute Genomics Platform"/>
            <consortium name="The Broad Institute Genome Sequencing Center for Infectious Disease"/>
            <person name="Wu L."/>
            <person name="Ma J."/>
        </authorList>
    </citation>
    <scope>NUCLEOTIDE SEQUENCE [LARGE SCALE GENOMIC DNA]</scope>
    <source>
        <strain evidence="3">YJ-61-S</strain>
    </source>
</reference>
<keyword evidence="1" id="KW-0472">Membrane</keyword>
<feature type="transmembrane region" description="Helical" evidence="1">
    <location>
        <begin position="101"/>
        <end position="121"/>
    </location>
</feature>
<keyword evidence="3" id="KW-1185">Reference proteome</keyword>
<evidence type="ECO:0000313" key="2">
    <source>
        <dbReference type="EMBL" id="MFC4635158.1"/>
    </source>
</evidence>